<protein>
    <submittedName>
        <fullName evidence="3">Cyclin-dependent kinase-like 3-like</fullName>
    </submittedName>
</protein>
<feature type="non-terminal residue" evidence="3">
    <location>
        <position position="1"/>
    </location>
</feature>
<dbReference type="Proteomes" id="UP000504623">
    <property type="component" value="Unplaced"/>
</dbReference>
<organism evidence="2 3">
    <name type="scientific">Chrysochloris asiatica</name>
    <name type="common">Cape golden mole</name>
    <dbReference type="NCBI Taxonomy" id="185453"/>
    <lineage>
        <taxon>Eukaryota</taxon>
        <taxon>Metazoa</taxon>
        <taxon>Chordata</taxon>
        <taxon>Craniata</taxon>
        <taxon>Vertebrata</taxon>
        <taxon>Euteleostomi</taxon>
        <taxon>Mammalia</taxon>
        <taxon>Eutheria</taxon>
        <taxon>Afrotheria</taxon>
        <taxon>Chrysochloridae</taxon>
        <taxon>Chrysochlorinae</taxon>
        <taxon>Chrysochloris</taxon>
    </lineage>
</organism>
<sequence length="161" mass="17950">FIPELKAKLVQEAKVNSLKKSKENYKEIELMKDERKTIYSRTQLNTSGLGKEIEKEKKSKEIKVRVIKIKGEKGDNAEPKKIAYEGGHCQQDATENVHSVFQDAKPLIIEPPNSVSPSICSNGMKEDPHAGSSMVMPPINLTNSNFMATNSNSNLTHSNPR</sequence>
<evidence type="ECO:0000313" key="2">
    <source>
        <dbReference type="Proteomes" id="UP000504623"/>
    </source>
</evidence>
<accession>A0A9B0U611</accession>
<name>A0A9B0U611_CHRAS</name>
<gene>
    <name evidence="3" type="primary">LOC102828220</name>
</gene>
<feature type="compositionally biased region" description="Polar residues" evidence="1">
    <location>
        <begin position="140"/>
        <end position="161"/>
    </location>
</feature>
<keyword evidence="2" id="KW-1185">Reference proteome</keyword>
<dbReference type="GeneID" id="102828220"/>
<dbReference type="OrthoDB" id="548217at2759"/>
<dbReference type="AlphaFoldDB" id="A0A9B0U611"/>
<evidence type="ECO:0000256" key="1">
    <source>
        <dbReference type="SAM" id="MobiDB-lite"/>
    </source>
</evidence>
<feature type="region of interest" description="Disordered" evidence="1">
    <location>
        <begin position="112"/>
        <end position="161"/>
    </location>
</feature>
<dbReference type="RefSeq" id="XP_006873004.1">
    <property type="nucleotide sequence ID" value="XM_006872942.1"/>
</dbReference>
<evidence type="ECO:0000313" key="3">
    <source>
        <dbReference type="RefSeq" id="XP_006873004.1"/>
    </source>
</evidence>
<reference evidence="3" key="1">
    <citation type="submission" date="2025-08" db="UniProtKB">
        <authorList>
            <consortium name="RefSeq"/>
        </authorList>
    </citation>
    <scope>IDENTIFICATION</scope>
    <source>
        <tissue evidence="3">Spleen</tissue>
    </source>
</reference>
<proteinExistence type="predicted"/>